<evidence type="ECO:0000313" key="2">
    <source>
        <dbReference type="Proteomes" id="UP000276133"/>
    </source>
</evidence>
<feature type="non-terminal residue" evidence="1">
    <location>
        <position position="71"/>
    </location>
</feature>
<dbReference type="EMBL" id="REGN01001209">
    <property type="protein sequence ID" value="RNA36260.1"/>
    <property type="molecule type" value="Genomic_DNA"/>
</dbReference>
<gene>
    <name evidence="1" type="ORF">BpHYR1_016610</name>
</gene>
<organism evidence="1 2">
    <name type="scientific">Brachionus plicatilis</name>
    <name type="common">Marine rotifer</name>
    <name type="synonym">Brachionus muelleri</name>
    <dbReference type="NCBI Taxonomy" id="10195"/>
    <lineage>
        <taxon>Eukaryota</taxon>
        <taxon>Metazoa</taxon>
        <taxon>Spiralia</taxon>
        <taxon>Gnathifera</taxon>
        <taxon>Rotifera</taxon>
        <taxon>Eurotatoria</taxon>
        <taxon>Monogononta</taxon>
        <taxon>Pseudotrocha</taxon>
        <taxon>Ploima</taxon>
        <taxon>Brachionidae</taxon>
        <taxon>Brachionus</taxon>
    </lineage>
</organism>
<accession>A0A3M7SKU1</accession>
<name>A0A3M7SKU1_BRAPC</name>
<dbReference type="AlphaFoldDB" id="A0A3M7SKU1"/>
<protein>
    <submittedName>
        <fullName evidence="1">Uncharacterized protein</fullName>
    </submittedName>
</protein>
<proteinExistence type="predicted"/>
<evidence type="ECO:0000313" key="1">
    <source>
        <dbReference type="EMBL" id="RNA36260.1"/>
    </source>
</evidence>
<reference evidence="1 2" key="1">
    <citation type="journal article" date="2018" name="Sci. Rep.">
        <title>Genomic signatures of local adaptation to the degree of environmental predictability in rotifers.</title>
        <authorList>
            <person name="Franch-Gras L."/>
            <person name="Hahn C."/>
            <person name="Garcia-Roger E.M."/>
            <person name="Carmona M.J."/>
            <person name="Serra M."/>
            <person name="Gomez A."/>
        </authorList>
    </citation>
    <scope>NUCLEOTIDE SEQUENCE [LARGE SCALE GENOMIC DNA]</scope>
    <source>
        <strain evidence="1">HYR1</strain>
    </source>
</reference>
<dbReference type="Proteomes" id="UP000276133">
    <property type="component" value="Unassembled WGS sequence"/>
</dbReference>
<comment type="caution">
    <text evidence="1">The sequence shown here is derived from an EMBL/GenBank/DDBJ whole genome shotgun (WGS) entry which is preliminary data.</text>
</comment>
<keyword evidence="2" id="KW-1185">Reference proteome</keyword>
<sequence length="71" mass="8152">MVGDKWHSINVGDKYGSVFYLKTGGPCFSNNHINWSLKKKLKTLKVLSVQMTDYIGEMNLAMIKFYSMSQK</sequence>